<evidence type="ECO:0000256" key="1">
    <source>
        <dbReference type="SAM" id="MobiDB-lite"/>
    </source>
</evidence>
<feature type="compositionally biased region" description="Polar residues" evidence="1">
    <location>
        <begin position="42"/>
        <end position="51"/>
    </location>
</feature>
<gene>
    <name evidence="2" type="ORF">DJ021_14105</name>
</gene>
<name>A0A328B0D5_9CAUL</name>
<dbReference type="RefSeq" id="WP_111458154.1">
    <property type="nucleotide sequence ID" value="NZ_QFYP01000001.1"/>
</dbReference>
<reference evidence="3" key="1">
    <citation type="submission" date="2018-05" db="EMBL/GenBank/DDBJ databases">
        <authorList>
            <person name="Li X."/>
        </authorList>
    </citation>
    <scope>NUCLEOTIDE SEQUENCE [LARGE SCALE GENOMIC DNA]</scope>
    <source>
        <strain evidence="3">HKS-05</strain>
    </source>
</reference>
<dbReference type="EMBL" id="QFYP01000001">
    <property type="protein sequence ID" value="RAK60862.1"/>
    <property type="molecule type" value="Genomic_DNA"/>
</dbReference>
<accession>A0A328B0D5</accession>
<comment type="caution">
    <text evidence="2">The sequence shown here is derived from an EMBL/GenBank/DDBJ whole genome shotgun (WGS) entry which is preliminary data.</text>
</comment>
<dbReference type="Proteomes" id="UP000249842">
    <property type="component" value="Unassembled WGS sequence"/>
</dbReference>
<organism evidence="2 3">
    <name type="scientific">Phenylobacterium hankyongense</name>
    <dbReference type="NCBI Taxonomy" id="1813876"/>
    <lineage>
        <taxon>Bacteria</taxon>
        <taxon>Pseudomonadati</taxon>
        <taxon>Pseudomonadota</taxon>
        <taxon>Alphaproteobacteria</taxon>
        <taxon>Caulobacterales</taxon>
        <taxon>Caulobacteraceae</taxon>
        <taxon>Phenylobacterium</taxon>
    </lineage>
</organism>
<feature type="region of interest" description="Disordered" evidence="1">
    <location>
        <begin position="28"/>
        <end position="54"/>
    </location>
</feature>
<dbReference type="AlphaFoldDB" id="A0A328B0D5"/>
<dbReference type="InterPro" id="IPR023346">
    <property type="entry name" value="Lysozyme-like_dom_sf"/>
</dbReference>
<dbReference type="OrthoDB" id="5395100at2"/>
<protein>
    <submittedName>
        <fullName evidence="2">Uncharacterized protein</fullName>
    </submittedName>
</protein>
<evidence type="ECO:0000313" key="3">
    <source>
        <dbReference type="Proteomes" id="UP000249842"/>
    </source>
</evidence>
<dbReference type="Gene3D" id="1.10.530.10">
    <property type="match status" value="1"/>
</dbReference>
<sequence length="254" mass="27985">MADPRPEPLGAPPEDLDAWYRRRTQDIADARQAQDHAAWQGLSASDASTNGEDAAAQAADYVWGRDPHNPHLPAVTRGDKLVLDTIAGAEGTTDEQARKAGFSSGYDVPYGYLRRDPAEGRKPLTGMTLDEIQRLQASHQAAGVSDAMGRYQIQRQNIVELAPRLGLTGRELFTPELQDRLGRQLLTKRNFDQYVAGQAPIEAVQGKLAREWSSLPDVDGFSHYARDRQKVPAKISSEALRQALEAARKTYQAP</sequence>
<evidence type="ECO:0000313" key="2">
    <source>
        <dbReference type="EMBL" id="RAK60862.1"/>
    </source>
</evidence>
<dbReference type="SUPFAM" id="SSF53955">
    <property type="entry name" value="Lysozyme-like"/>
    <property type="match status" value="1"/>
</dbReference>
<proteinExistence type="predicted"/>
<keyword evidence="3" id="KW-1185">Reference proteome</keyword>